<dbReference type="HOGENOM" id="CLU_959762_0_0_1"/>
<name>M2R3W4_CERS8</name>
<evidence type="ECO:0008006" key="4">
    <source>
        <dbReference type="Google" id="ProtNLM"/>
    </source>
</evidence>
<dbReference type="Proteomes" id="UP000016930">
    <property type="component" value="Unassembled WGS sequence"/>
</dbReference>
<evidence type="ECO:0000313" key="3">
    <source>
        <dbReference type="Proteomes" id="UP000016930"/>
    </source>
</evidence>
<protein>
    <recommendedName>
        <fullName evidence="4">C2H2-type domain-containing protein</fullName>
    </recommendedName>
</protein>
<feature type="region of interest" description="Disordered" evidence="1">
    <location>
        <begin position="112"/>
        <end position="143"/>
    </location>
</feature>
<dbReference type="STRING" id="914234.M2R3W4"/>
<gene>
    <name evidence="2" type="ORF">CERSUDRAFT_117725</name>
</gene>
<feature type="compositionally biased region" description="Basic and acidic residues" evidence="1">
    <location>
        <begin position="112"/>
        <end position="123"/>
    </location>
</feature>
<keyword evidence="3" id="KW-1185">Reference proteome</keyword>
<sequence length="290" mass="32985">MSQFTSNQPYYVGSQLVDSVPRRRSEAREVPMYTAPNDSNYDWPTGVHDGYEPVQVQANTYSPSFPYLFPTTSTYSPAPTSSPAIIYAPYNYDGTHATSPHYFQSDPRLEHDMQMRSSRESHRSPPRTRHSPRTSPVFQNSLPLSDDDGSLKEYFIMAHEAQLKNDKALSRRAQNLRSSIVQNKRSKAVQHSRCLWDSGRCDAILDDLSPSGISRHLASYHMQGQTHEVCKWGNCDHGDTMKQTSLGKHISCVHLKHDNWLCPFCGTDFCRWDSLKRHVDASCTSVSWAH</sequence>
<accession>M2R3W4</accession>
<reference evidence="2 3" key="1">
    <citation type="journal article" date="2012" name="Proc. Natl. Acad. Sci. U.S.A.">
        <title>Comparative genomics of Ceriporiopsis subvermispora and Phanerochaete chrysosporium provide insight into selective ligninolysis.</title>
        <authorList>
            <person name="Fernandez-Fueyo E."/>
            <person name="Ruiz-Duenas F.J."/>
            <person name="Ferreira P."/>
            <person name="Floudas D."/>
            <person name="Hibbett D.S."/>
            <person name="Canessa P."/>
            <person name="Larrondo L.F."/>
            <person name="James T.Y."/>
            <person name="Seelenfreund D."/>
            <person name="Lobos S."/>
            <person name="Polanco R."/>
            <person name="Tello M."/>
            <person name="Honda Y."/>
            <person name="Watanabe T."/>
            <person name="Watanabe T."/>
            <person name="Ryu J.S."/>
            <person name="Kubicek C.P."/>
            <person name="Schmoll M."/>
            <person name="Gaskell J."/>
            <person name="Hammel K.E."/>
            <person name="St John F.J."/>
            <person name="Vanden Wymelenberg A."/>
            <person name="Sabat G."/>
            <person name="Splinter BonDurant S."/>
            <person name="Syed K."/>
            <person name="Yadav J.S."/>
            <person name="Doddapaneni H."/>
            <person name="Subramanian V."/>
            <person name="Lavin J.L."/>
            <person name="Oguiza J.A."/>
            <person name="Perez G."/>
            <person name="Pisabarro A.G."/>
            <person name="Ramirez L."/>
            <person name="Santoyo F."/>
            <person name="Master E."/>
            <person name="Coutinho P.M."/>
            <person name="Henrissat B."/>
            <person name="Lombard V."/>
            <person name="Magnuson J.K."/>
            <person name="Kuees U."/>
            <person name="Hori C."/>
            <person name="Igarashi K."/>
            <person name="Samejima M."/>
            <person name="Held B.W."/>
            <person name="Barry K.W."/>
            <person name="LaButti K.M."/>
            <person name="Lapidus A."/>
            <person name="Lindquist E.A."/>
            <person name="Lucas S.M."/>
            <person name="Riley R."/>
            <person name="Salamov A.A."/>
            <person name="Hoffmeister D."/>
            <person name="Schwenk D."/>
            <person name="Hadar Y."/>
            <person name="Yarden O."/>
            <person name="de Vries R.P."/>
            <person name="Wiebenga A."/>
            <person name="Stenlid J."/>
            <person name="Eastwood D."/>
            <person name="Grigoriev I.V."/>
            <person name="Berka R.M."/>
            <person name="Blanchette R.A."/>
            <person name="Kersten P."/>
            <person name="Martinez A.T."/>
            <person name="Vicuna R."/>
            <person name="Cullen D."/>
        </authorList>
    </citation>
    <scope>NUCLEOTIDE SEQUENCE [LARGE SCALE GENOMIC DNA]</scope>
    <source>
        <strain evidence="2 3">B</strain>
    </source>
</reference>
<proteinExistence type="predicted"/>
<dbReference type="EMBL" id="KB445805">
    <property type="protein sequence ID" value="EMD33611.1"/>
    <property type="molecule type" value="Genomic_DNA"/>
</dbReference>
<organism evidence="2 3">
    <name type="scientific">Ceriporiopsis subvermispora (strain B)</name>
    <name type="common">White-rot fungus</name>
    <name type="synonym">Gelatoporia subvermispora</name>
    <dbReference type="NCBI Taxonomy" id="914234"/>
    <lineage>
        <taxon>Eukaryota</taxon>
        <taxon>Fungi</taxon>
        <taxon>Dikarya</taxon>
        <taxon>Basidiomycota</taxon>
        <taxon>Agaricomycotina</taxon>
        <taxon>Agaricomycetes</taxon>
        <taxon>Polyporales</taxon>
        <taxon>Gelatoporiaceae</taxon>
        <taxon>Gelatoporia</taxon>
    </lineage>
</organism>
<evidence type="ECO:0000313" key="2">
    <source>
        <dbReference type="EMBL" id="EMD33611.1"/>
    </source>
</evidence>
<dbReference type="AlphaFoldDB" id="M2R3W4"/>
<evidence type="ECO:0000256" key="1">
    <source>
        <dbReference type="SAM" id="MobiDB-lite"/>
    </source>
</evidence>
<dbReference type="OrthoDB" id="2782214at2759"/>